<protein>
    <submittedName>
        <fullName evidence="2">EOG090X02D0</fullName>
    </submittedName>
</protein>
<organism evidence="2">
    <name type="scientific">Evadne anonyx</name>
    <dbReference type="NCBI Taxonomy" id="141404"/>
    <lineage>
        <taxon>Eukaryota</taxon>
        <taxon>Metazoa</taxon>
        <taxon>Ecdysozoa</taxon>
        <taxon>Arthropoda</taxon>
        <taxon>Crustacea</taxon>
        <taxon>Branchiopoda</taxon>
        <taxon>Diplostraca</taxon>
        <taxon>Cladocera</taxon>
        <taxon>Onychopoda</taxon>
        <taxon>Podonidae</taxon>
        <taxon>Evadne</taxon>
    </lineage>
</organism>
<sequence length="235" mass="25543">MSSSSGSRNRSRKRAKDEIRRLISSGSSGASGASVVVESAAAAAAAAAGAVEQPLNLCVRDSGGGSSSGHPALRRRKKRSAIFLPPEKLANDVCICKFKFVAGNQPRLQEKKILSIDSGGNFRFFPESQRAARKLPDLLPIETVLPLAEPAVVASTSASPSSSTSMLPATTKRLSRRKRMEKTFGEQGFLIQTQHVPATEGSAFCKFRQLKKFTRYLYRSWKHYLPPEEPDHPEG</sequence>
<dbReference type="EMBL" id="OC985699">
    <property type="protein sequence ID" value="CAG4642354.1"/>
    <property type="molecule type" value="Genomic_DNA"/>
</dbReference>
<gene>
    <name evidence="2" type="primary">EOG090X02D0</name>
</gene>
<accession>A0A9N6ZF74</accession>
<name>A0A9N6ZF74_9CRUS</name>
<reference evidence="2" key="1">
    <citation type="submission" date="2021-04" db="EMBL/GenBank/DDBJ databases">
        <authorList>
            <person name="Cornetti L."/>
        </authorList>
    </citation>
    <scope>NUCLEOTIDE SEQUENCE</scope>
</reference>
<evidence type="ECO:0000313" key="2">
    <source>
        <dbReference type="EMBL" id="CAG4642354.1"/>
    </source>
</evidence>
<dbReference type="AlphaFoldDB" id="A0A9N6ZF74"/>
<evidence type="ECO:0000256" key="1">
    <source>
        <dbReference type="SAM" id="MobiDB-lite"/>
    </source>
</evidence>
<feature type="compositionally biased region" description="Low complexity" evidence="1">
    <location>
        <begin position="156"/>
        <end position="165"/>
    </location>
</feature>
<feature type="region of interest" description="Disordered" evidence="1">
    <location>
        <begin position="156"/>
        <end position="175"/>
    </location>
</feature>
<feature type="region of interest" description="Disordered" evidence="1">
    <location>
        <begin position="1"/>
        <end position="32"/>
    </location>
</feature>
<proteinExistence type="predicted"/>